<feature type="transmembrane region" description="Helical" evidence="5">
    <location>
        <begin position="328"/>
        <end position="352"/>
    </location>
</feature>
<feature type="transmembrane region" description="Helical" evidence="5">
    <location>
        <begin position="53"/>
        <end position="75"/>
    </location>
</feature>
<dbReference type="PANTHER" id="PTHR37422">
    <property type="entry name" value="TEICHURONIC ACID BIOSYNTHESIS PROTEIN TUAE"/>
    <property type="match status" value="1"/>
</dbReference>
<keyword evidence="4 5" id="KW-0472">Membrane</keyword>
<feature type="transmembrane region" description="Helical" evidence="5">
    <location>
        <begin position="289"/>
        <end position="308"/>
    </location>
</feature>
<evidence type="ECO:0000259" key="6">
    <source>
        <dbReference type="Pfam" id="PF04932"/>
    </source>
</evidence>
<dbReference type="PANTHER" id="PTHR37422:SF17">
    <property type="entry name" value="O-ANTIGEN LIGASE"/>
    <property type="match status" value="1"/>
</dbReference>
<gene>
    <name evidence="7" type="ORF">UV06_C0006G0040</name>
</gene>
<dbReference type="EMBL" id="LCDA01000006">
    <property type="protein sequence ID" value="KKS42770.1"/>
    <property type="molecule type" value="Genomic_DNA"/>
</dbReference>
<feature type="transmembrane region" description="Helical" evidence="5">
    <location>
        <begin position="30"/>
        <end position="46"/>
    </location>
</feature>
<proteinExistence type="predicted"/>
<feature type="transmembrane region" description="Helical" evidence="5">
    <location>
        <begin position="217"/>
        <end position="233"/>
    </location>
</feature>
<sequence>MTYFLLLLTLYVWPFGQLLSFSVPQLSFTLYFLDLVVFLVFLSLVFSRKRKEIFLGSITKPLLIFLSVAAISLVFNLKQGISVGLPLSFFYLLRLIIYPSLFFAARHVGINKLKNPLLISLGIFSLLSLLQYLIFPDMRYLKNLGFDDHYFRLIGSFYDPNFTGAVFAGIALYFIAKNKLLFSIPFVGLLALTFSRASYLVFAVGLIYLLITNKKTKLLLLLILLGIIIYLTPKPFGEGVNLLRTFSIFSRFDSWSRGLRLFFERPILGWGYNTLRGIENSRFQTDNSFIFLLATTGMVGFLFFINLLKKLYQTTIDNGIKILALSLLFHSLFNNSLFFIWILALFWFTLGIGQTKIKAYK</sequence>
<evidence type="ECO:0000256" key="1">
    <source>
        <dbReference type="ARBA" id="ARBA00004141"/>
    </source>
</evidence>
<keyword evidence="2 5" id="KW-0812">Transmembrane</keyword>
<feature type="transmembrane region" description="Helical" evidence="5">
    <location>
        <begin position="81"/>
        <end position="105"/>
    </location>
</feature>
<evidence type="ECO:0000256" key="2">
    <source>
        <dbReference type="ARBA" id="ARBA00022692"/>
    </source>
</evidence>
<protein>
    <recommendedName>
        <fullName evidence="6">O-antigen ligase-related domain-containing protein</fullName>
    </recommendedName>
</protein>
<accession>A0A0G0Z1W4</accession>
<feature type="domain" description="O-antigen ligase-related" evidence="6">
    <location>
        <begin position="184"/>
        <end position="305"/>
    </location>
</feature>
<evidence type="ECO:0000256" key="5">
    <source>
        <dbReference type="SAM" id="Phobius"/>
    </source>
</evidence>
<evidence type="ECO:0000256" key="3">
    <source>
        <dbReference type="ARBA" id="ARBA00022989"/>
    </source>
</evidence>
<evidence type="ECO:0000313" key="7">
    <source>
        <dbReference type="EMBL" id="KKS42770.1"/>
    </source>
</evidence>
<comment type="subcellular location">
    <subcellularLocation>
        <location evidence="1">Membrane</location>
        <topology evidence="1">Multi-pass membrane protein</topology>
    </subcellularLocation>
</comment>
<keyword evidence="3 5" id="KW-1133">Transmembrane helix</keyword>
<dbReference type="Proteomes" id="UP000033854">
    <property type="component" value="Unassembled WGS sequence"/>
</dbReference>
<dbReference type="InterPro" id="IPR007016">
    <property type="entry name" value="O-antigen_ligase-rel_domated"/>
</dbReference>
<feature type="transmembrane region" description="Helical" evidence="5">
    <location>
        <begin position="117"/>
        <end position="135"/>
    </location>
</feature>
<reference evidence="7 8" key="1">
    <citation type="journal article" date="2015" name="Nature">
        <title>rRNA introns, odd ribosomes, and small enigmatic genomes across a large radiation of phyla.</title>
        <authorList>
            <person name="Brown C.T."/>
            <person name="Hug L.A."/>
            <person name="Thomas B.C."/>
            <person name="Sharon I."/>
            <person name="Castelle C.J."/>
            <person name="Singh A."/>
            <person name="Wilkins M.J."/>
            <person name="Williams K.H."/>
            <person name="Banfield J.F."/>
        </authorList>
    </citation>
    <scope>NUCLEOTIDE SEQUENCE [LARGE SCALE GENOMIC DNA]</scope>
</reference>
<feature type="transmembrane region" description="Helical" evidence="5">
    <location>
        <begin position="155"/>
        <end position="175"/>
    </location>
</feature>
<dbReference type="InterPro" id="IPR051533">
    <property type="entry name" value="WaaL-like"/>
</dbReference>
<dbReference type="AlphaFoldDB" id="A0A0G0Z1W4"/>
<name>A0A0G0Z1W4_9BACT</name>
<evidence type="ECO:0000313" key="8">
    <source>
        <dbReference type="Proteomes" id="UP000033854"/>
    </source>
</evidence>
<dbReference type="Pfam" id="PF04932">
    <property type="entry name" value="Wzy_C"/>
    <property type="match status" value="1"/>
</dbReference>
<evidence type="ECO:0000256" key="4">
    <source>
        <dbReference type="ARBA" id="ARBA00023136"/>
    </source>
</evidence>
<dbReference type="GO" id="GO:0016020">
    <property type="term" value="C:membrane"/>
    <property type="evidence" value="ECO:0007669"/>
    <property type="project" value="UniProtKB-SubCell"/>
</dbReference>
<organism evidence="7 8">
    <name type="scientific">Candidatus Collierbacteria bacterium GW2011_GWA2_42_17</name>
    <dbReference type="NCBI Taxonomy" id="1618378"/>
    <lineage>
        <taxon>Bacteria</taxon>
        <taxon>Candidatus Collieribacteriota</taxon>
    </lineage>
</organism>
<comment type="caution">
    <text evidence="7">The sequence shown here is derived from an EMBL/GenBank/DDBJ whole genome shotgun (WGS) entry which is preliminary data.</text>
</comment>
<feature type="transmembrane region" description="Helical" evidence="5">
    <location>
        <begin position="187"/>
        <end position="211"/>
    </location>
</feature>